<keyword evidence="2" id="KW-1185">Reference proteome</keyword>
<comment type="caution">
    <text evidence="1">The sequence shown here is derived from an EMBL/GenBank/DDBJ whole genome shotgun (WGS) entry which is preliminary data.</text>
</comment>
<name>A0ABU1BLH9_9BURK</name>
<reference evidence="1 2" key="1">
    <citation type="submission" date="2023-08" db="EMBL/GenBank/DDBJ databases">
        <title>Oxalobacteraceae gen .nov., isolated from river sludge outside the plant.</title>
        <authorList>
            <person name="Zhao S.Y."/>
        </authorList>
    </citation>
    <scope>NUCLEOTIDE SEQUENCE [LARGE SCALE GENOMIC DNA]</scope>
    <source>
        <strain evidence="1 2">R-40</strain>
    </source>
</reference>
<gene>
    <name evidence="1" type="ORF">Q8A64_01160</name>
</gene>
<evidence type="ECO:0008006" key="3">
    <source>
        <dbReference type="Google" id="ProtNLM"/>
    </source>
</evidence>
<dbReference type="EMBL" id="JAUYVH010000001">
    <property type="protein sequence ID" value="MDQ9169009.1"/>
    <property type="molecule type" value="Genomic_DNA"/>
</dbReference>
<dbReference type="Proteomes" id="UP001225596">
    <property type="component" value="Unassembled WGS sequence"/>
</dbReference>
<evidence type="ECO:0000313" key="1">
    <source>
        <dbReference type="EMBL" id="MDQ9169009.1"/>
    </source>
</evidence>
<protein>
    <recommendedName>
        <fullName evidence="3">Apea-like HEPN domain-containing protein</fullName>
    </recommendedName>
</protein>
<accession>A0ABU1BLH9</accession>
<sequence>MTAPSPVYRFRLRWMLEPGRSVKDFEGAALLALPDIGVCEIKPIAPPNHLGGQSLALIGPPTASREKAMHDAETVLGRLLQATLKLGYAVLLQPSRPQGVITPYGMEWLREQYPGIDTLYPDSLGIAIYEEKGETKFASMGALSPSVLTSFTSFVQVWDCQPPVKLSRRNLIAYELYASSRCELSSRARFLLLVMAVESLAMQEDRPADEQALIAKLVEQVKASGLTDPRRDALIGGLQMFRKISISESCRNLIAAAHAQGAIADRDAVGHFRKCYRLRSQIVHSGKTPSPEILSTESNQLEKTVRELIGWALLESAESSDLWPSEITRFMPG</sequence>
<organism evidence="1 2">
    <name type="scientific">Keguizhuia sedimenti</name>
    <dbReference type="NCBI Taxonomy" id="3064264"/>
    <lineage>
        <taxon>Bacteria</taxon>
        <taxon>Pseudomonadati</taxon>
        <taxon>Pseudomonadota</taxon>
        <taxon>Betaproteobacteria</taxon>
        <taxon>Burkholderiales</taxon>
        <taxon>Oxalobacteraceae</taxon>
        <taxon>Keguizhuia</taxon>
    </lineage>
</organism>
<dbReference type="RefSeq" id="WP_338434837.1">
    <property type="nucleotide sequence ID" value="NZ_JAUYVH010000001.1"/>
</dbReference>
<proteinExistence type="predicted"/>
<evidence type="ECO:0000313" key="2">
    <source>
        <dbReference type="Proteomes" id="UP001225596"/>
    </source>
</evidence>